<evidence type="ECO:0000313" key="3">
    <source>
        <dbReference type="Proteomes" id="UP000001542"/>
    </source>
</evidence>
<dbReference type="eggNOG" id="KOG3063">
    <property type="taxonomic scope" value="Eukaryota"/>
</dbReference>
<sequence length="291" mass="33717">MFGLFTPDPVITIKIDENPKLKDYATNILKTSNPVYTAKDKVTGKLEILPPPGKFVSHKGIILLLVGEYRRPDGETLSRFFVKRQELVPPGDLKTPIKNDFVFDAVDFPCSTYKGTAVNALYYIQVLVTHRMIDQKVEQPFDVVKFDDRVKEKSIHNEVGIRNILHIEFVFPKSQYDIKEAVVGAVYFILIKLRIVHMSLTFYRVENYSSDEAYIKKKTELKTIEIMDGAPCRGDHIPIRFFLGDLDLYPYESFKASKLVVEHYLRAILIDENGKKYYKRLKVTFDRLRPE</sequence>
<protein>
    <submittedName>
        <fullName evidence="2">Vacuolar protein sorting-associated protein 26 containing protein</fullName>
    </submittedName>
</protein>
<dbReference type="Gene3D" id="2.60.40.640">
    <property type="match status" value="2"/>
</dbReference>
<reference evidence="2" key="1">
    <citation type="submission" date="2006-10" db="EMBL/GenBank/DDBJ databases">
        <authorList>
            <person name="Amadeo P."/>
            <person name="Zhao Q."/>
            <person name="Wortman J."/>
            <person name="Fraser-Liggett C."/>
            <person name="Carlton J."/>
        </authorList>
    </citation>
    <scope>NUCLEOTIDE SEQUENCE</scope>
    <source>
        <strain evidence="2">G3</strain>
    </source>
</reference>
<dbReference type="EMBL" id="DS113304">
    <property type="protein sequence ID" value="EAY12276.1"/>
    <property type="molecule type" value="Genomic_DNA"/>
</dbReference>
<dbReference type="GO" id="GO:0006886">
    <property type="term" value="P:intracellular protein transport"/>
    <property type="evidence" value="ECO:0000318"/>
    <property type="project" value="GO_Central"/>
</dbReference>
<evidence type="ECO:0000313" key="2">
    <source>
        <dbReference type="EMBL" id="EAY12276.1"/>
    </source>
</evidence>
<dbReference type="Proteomes" id="UP000001542">
    <property type="component" value="Unassembled WGS sequence"/>
</dbReference>
<comment type="similarity">
    <text evidence="1">Belongs to the VPS26 family.</text>
</comment>
<dbReference type="GO" id="GO:0005768">
    <property type="term" value="C:endosome"/>
    <property type="evidence" value="ECO:0000318"/>
    <property type="project" value="GO_Central"/>
</dbReference>
<dbReference type="AlphaFoldDB" id="A2E4T7"/>
<dbReference type="SMR" id="A2E4T7"/>
<dbReference type="FunCoup" id="A2E4T7">
    <property type="interactions" value="703"/>
</dbReference>
<accession>A2E4T7</accession>
<keyword evidence="3" id="KW-1185">Reference proteome</keyword>
<dbReference type="KEGG" id="tva:4770252"/>
<name>A2E4T7_TRIV3</name>
<dbReference type="VEuPathDB" id="TrichDB:TVAG_160820"/>
<dbReference type="RefSeq" id="XP_001324499.1">
    <property type="nucleotide sequence ID" value="XM_001324464.1"/>
</dbReference>
<dbReference type="InParanoid" id="A2E4T7"/>
<evidence type="ECO:0000256" key="1">
    <source>
        <dbReference type="ARBA" id="ARBA00009100"/>
    </source>
</evidence>
<dbReference type="Pfam" id="PF03643">
    <property type="entry name" value="Vps26"/>
    <property type="match status" value="1"/>
</dbReference>
<dbReference type="InterPro" id="IPR028934">
    <property type="entry name" value="Vps26-related"/>
</dbReference>
<dbReference type="OMA" id="GQNTFNE"/>
<gene>
    <name evidence="2" type="ORF">TVAG_160820</name>
</gene>
<organism evidence="2 3">
    <name type="scientific">Trichomonas vaginalis (strain ATCC PRA-98 / G3)</name>
    <dbReference type="NCBI Taxonomy" id="412133"/>
    <lineage>
        <taxon>Eukaryota</taxon>
        <taxon>Metamonada</taxon>
        <taxon>Parabasalia</taxon>
        <taxon>Trichomonadida</taxon>
        <taxon>Trichomonadidae</taxon>
        <taxon>Trichomonas</taxon>
    </lineage>
</organism>
<dbReference type="VEuPathDB" id="TrichDB:TVAGG3_0227810"/>
<dbReference type="STRING" id="5722.A2E4T7"/>
<dbReference type="InterPro" id="IPR014752">
    <property type="entry name" value="Arrestin-like_C"/>
</dbReference>
<dbReference type="GO" id="GO:0042147">
    <property type="term" value="P:retrograde transport, endosome to Golgi"/>
    <property type="evidence" value="ECO:0000318"/>
    <property type="project" value="GO_Central"/>
</dbReference>
<dbReference type="GO" id="GO:0030904">
    <property type="term" value="C:retromer complex"/>
    <property type="evidence" value="ECO:0000318"/>
    <property type="project" value="GO_Central"/>
</dbReference>
<dbReference type="PANTHER" id="PTHR12233">
    <property type="entry name" value="VACUOLAR PROTEIN SORTING 26 RELATED"/>
    <property type="match status" value="1"/>
</dbReference>
<dbReference type="GO" id="GO:0005829">
    <property type="term" value="C:cytosol"/>
    <property type="evidence" value="ECO:0007669"/>
    <property type="project" value="GOC"/>
</dbReference>
<proteinExistence type="inferred from homology"/>
<dbReference type="FunFam" id="2.60.40.640:FF:000071">
    <property type="entry name" value="Vacuolar protein sorting-associated protein 26 containing protein"/>
    <property type="match status" value="1"/>
</dbReference>
<reference evidence="2" key="2">
    <citation type="journal article" date="2007" name="Science">
        <title>Draft genome sequence of the sexually transmitted pathogen Trichomonas vaginalis.</title>
        <authorList>
            <person name="Carlton J.M."/>
            <person name="Hirt R.P."/>
            <person name="Silva J.C."/>
            <person name="Delcher A.L."/>
            <person name="Schatz M."/>
            <person name="Zhao Q."/>
            <person name="Wortman J.R."/>
            <person name="Bidwell S.L."/>
            <person name="Alsmark U.C.M."/>
            <person name="Besteiro S."/>
            <person name="Sicheritz-Ponten T."/>
            <person name="Noel C.J."/>
            <person name="Dacks J.B."/>
            <person name="Foster P.G."/>
            <person name="Simillion C."/>
            <person name="Van de Peer Y."/>
            <person name="Miranda-Saavedra D."/>
            <person name="Barton G.J."/>
            <person name="Westrop G.D."/>
            <person name="Mueller S."/>
            <person name="Dessi D."/>
            <person name="Fiori P.L."/>
            <person name="Ren Q."/>
            <person name="Paulsen I."/>
            <person name="Zhang H."/>
            <person name="Bastida-Corcuera F.D."/>
            <person name="Simoes-Barbosa A."/>
            <person name="Brown M.T."/>
            <person name="Hayes R.D."/>
            <person name="Mukherjee M."/>
            <person name="Okumura C.Y."/>
            <person name="Schneider R."/>
            <person name="Smith A.J."/>
            <person name="Vanacova S."/>
            <person name="Villalvazo M."/>
            <person name="Haas B.J."/>
            <person name="Pertea M."/>
            <person name="Feldblyum T.V."/>
            <person name="Utterback T.R."/>
            <person name="Shu C.L."/>
            <person name="Osoegawa K."/>
            <person name="de Jong P.J."/>
            <person name="Hrdy I."/>
            <person name="Horvathova L."/>
            <person name="Zubacova Z."/>
            <person name="Dolezal P."/>
            <person name="Malik S.B."/>
            <person name="Logsdon J.M. Jr."/>
            <person name="Henze K."/>
            <person name="Gupta A."/>
            <person name="Wang C.C."/>
            <person name="Dunne R.L."/>
            <person name="Upcroft J.A."/>
            <person name="Upcroft P."/>
            <person name="White O."/>
            <person name="Salzberg S.L."/>
            <person name="Tang P."/>
            <person name="Chiu C.-H."/>
            <person name="Lee Y.-S."/>
            <person name="Embley T.M."/>
            <person name="Coombs G.H."/>
            <person name="Mottram J.C."/>
            <person name="Tachezy J."/>
            <person name="Fraser-Liggett C.M."/>
            <person name="Johnson P.J."/>
        </authorList>
    </citation>
    <scope>NUCLEOTIDE SEQUENCE [LARGE SCALE GENOMIC DNA]</scope>
    <source>
        <strain evidence="2">G3</strain>
    </source>
</reference>
<dbReference type="FunFam" id="2.60.40.640:FF:000054">
    <property type="entry name" value="Vacuolar protein sorting-associated protein 26 containing protein"/>
    <property type="match status" value="1"/>
</dbReference>
<dbReference type="OrthoDB" id="3821113at2759"/>